<dbReference type="Gene3D" id="3.60.21.10">
    <property type="match status" value="1"/>
</dbReference>
<dbReference type="GO" id="GO:0030288">
    <property type="term" value="C:outer membrane-bounded periplasmic space"/>
    <property type="evidence" value="ECO:0007669"/>
    <property type="project" value="TreeGrafter"/>
</dbReference>
<dbReference type="PANTHER" id="PTHR11575">
    <property type="entry name" value="5'-NUCLEOTIDASE-RELATED"/>
    <property type="match status" value="1"/>
</dbReference>
<protein>
    <submittedName>
        <fullName evidence="1">Uncharacterized protein</fullName>
    </submittedName>
</protein>
<dbReference type="Proteomes" id="UP000319619">
    <property type="component" value="Unassembled WGS sequence"/>
</dbReference>
<dbReference type="InterPro" id="IPR029052">
    <property type="entry name" value="Metallo-depent_PP-like"/>
</dbReference>
<proteinExistence type="predicted"/>
<sequence length="286" mass="31367">MCLILILVTGCSDPVREGVLVIYSGNIAGYLEPCPCPEGRVGGLSRFGKAVADSVDTWGDHVLVIDSGEFADPDSPPGEAKNPAILAAFAEIGYDAVNLCAEDLIVGESVLYWAKDTLGLPLISANLVNIETGEKLFPGWVICEVTDQRYGIIGLGENRQEDLMRAGVGYLTYANPDSALVEAVEAISDSCDHIIVLCDFPARVARRIGVNYSDISVIISSRDLMPQGDAKRYGDSYVLGVSRKGVRITSFILESMHCRFRAKLLTEELPRHRRIEEIIRDYREKR</sequence>
<dbReference type="GO" id="GO:0009166">
    <property type="term" value="P:nucleotide catabolic process"/>
    <property type="evidence" value="ECO:0007669"/>
    <property type="project" value="InterPro"/>
</dbReference>
<evidence type="ECO:0000313" key="2">
    <source>
        <dbReference type="Proteomes" id="UP000319619"/>
    </source>
</evidence>
<accession>A0A532V247</accession>
<evidence type="ECO:0000313" key="1">
    <source>
        <dbReference type="EMBL" id="TKJ41281.1"/>
    </source>
</evidence>
<dbReference type="EMBL" id="NJBN01000003">
    <property type="protein sequence ID" value="TKJ41281.1"/>
    <property type="molecule type" value="Genomic_DNA"/>
</dbReference>
<comment type="caution">
    <text evidence="1">The sequence shown here is derived from an EMBL/GenBank/DDBJ whole genome shotgun (WGS) entry which is preliminary data.</text>
</comment>
<dbReference type="AlphaFoldDB" id="A0A532V247"/>
<dbReference type="SUPFAM" id="SSF56300">
    <property type="entry name" value="Metallo-dependent phosphatases"/>
    <property type="match status" value="1"/>
</dbReference>
<dbReference type="InterPro" id="IPR006179">
    <property type="entry name" value="5_nucleotidase/apyrase"/>
</dbReference>
<gene>
    <name evidence="1" type="ORF">CEE37_06335</name>
</gene>
<dbReference type="GO" id="GO:0016787">
    <property type="term" value="F:hydrolase activity"/>
    <property type="evidence" value="ECO:0007669"/>
    <property type="project" value="InterPro"/>
</dbReference>
<reference evidence="1 2" key="1">
    <citation type="submission" date="2017-06" db="EMBL/GenBank/DDBJ databases">
        <title>Novel microbial phyla capable of carbon fixation and sulfur reduction in deep-sea sediments.</title>
        <authorList>
            <person name="Huang J."/>
            <person name="Baker B."/>
            <person name="Wang Y."/>
        </authorList>
    </citation>
    <scope>NUCLEOTIDE SEQUENCE [LARGE SCALE GENOMIC DNA]</scope>
    <source>
        <strain evidence="1">B3_LCP</strain>
    </source>
</reference>
<organism evidence="1 2">
    <name type="scientific">candidate division LCP-89 bacterium B3_LCP</name>
    <dbReference type="NCBI Taxonomy" id="2012998"/>
    <lineage>
        <taxon>Bacteria</taxon>
        <taxon>Pseudomonadati</taxon>
        <taxon>Bacteria division LCP-89</taxon>
    </lineage>
</organism>
<name>A0A532V247_UNCL8</name>
<dbReference type="PANTHER" id="PTHR11575:SF24">
    <property type="entry name" value="5'-NUCLEOTIDASE"/>
    <property type="match status" value="1"/>
</dbReference>